<organism evidence="1 2">
    <name type="scientific">Bacillus cereus</name>
    <dbReference type="NCBI Taxonomy" id="1396"/>
    <lineage>
        <taxon>Bacteria</taxon>
        <taxon>Bacillati</taxon>
        <taxon>Bacillota</taxon>
        <taxon>Bacilli</taxon>
        <taxon>Bacillales</taxon>
        <taxon>Bacillaceae</taxon>
        <taxon>Bacillus</taxon>
        <taxon>Bacillus cereus group</taxon>
    </lineage>
</organism>
<reference evidence="1 2" key="1">
    <citation type="submission" date="2017-09" db="EMBL/GenBank/DDBJ databases">
        <title>Large-scale bioinformatics analysis of Bacillus genomes uncovers conserved roles of natural products in bacterial physiology.</title>
        <authorList>
            <consortium name="Agbiome Team Llc"/>
            <person name="Bleich R.M."/>
            <person name="Grubbs K.J."/>
            <person name="Santa Maria K.C."/>
            <person name="Allen S.E."/>
            <person name="Farag S."/>
            <person name="Shank E.A."/>
            <person name="Bowers A."/>
        </authorList>
    </citation>
    <scope>NUCLEOTIDE SEQUENCE [LARGE SCALE GENOMIC DNA]</scope>
    <source>
        <strain evidence="1 2">AFS041711</strain>
    </source>
</reference>
<protein>
    <submittedName>
        <fullName evidence="1">Group II intron reverse transcriptase/maturase</fullName>
    </submittedName>
</protein>
<dbReference type="AlphaFoldDB" id="A0A9X7GUU7"/>
<comment type="caution">
    <text evidence="1">The sequence shown here is derived from an EMBL/GenBank/DDBJ whole genome shotgun (WGS) entry which is preliminary data.</text>
</comment>
<evidence type="ECO:0000313" key="1">
    <source>
        <dbReference type="EMBL" id="PGS77491.1"/>
    </source>
</evidence>
<gene>
    <name evidence="1" type="ORF">COC69_19700</name>
</gene>
<keyword evidence="1" id="KW-0695">RNA-directed DNA polymerase</keyword>
<feature type="non-terminal residue" evidence="1">
    <location>
        <position position="39"/>
    </location>
</feature>
<evidence type="ECO:0000313" key="2">
    <source>
        <dbReference type="Proteomes" id="UP000224203"/>
    </source>
</evidence>
<dbReference type="EMBL" id="NULI01000110">
    <property type="protein sequence ID" value="PGS77491.1"/>
    <property type="molecule type" value="Genomic_DNA"/>
</dbReference>
<dbReference type="GO" id="GO:0003964">
    <property type="term" value="F:RNA-directed DNA polymerase activity"/>
    <property type="evidence" value="ECO:0007669"/>
    <property type="project" value="UniProtKB-KW"/>
</dbReference>
<accession>A0A9X7GUU7</accession>
<sequence length="39" mass="4590">MTKGGKGAMTKTPITLQELRQRIYRKAKSEPTYRFWGLF</sequence>
<keyword evidence="1" id="KW-0548">Nucleotidyltransferase</keyword>
<name>A0A9X7GUU7_BACCE</name>
<dbReference type="Proteomes" id="UP000224203">
    <property type="component" value="Unassembled WGS sequence"/>
</dbReference>
<keyword evidence="1" id="KW-0808">Transferase</keyword>
<proteinExistence type="predicted"/>